<dbReference type="GO" id="GO:0006284">
    <property type="term" value="P:base-excision repair"/>
    <property type="evidence" value="ECO:0007669"/>
    <property type="project" value="InterPro"/>
</dbReference>
<feature type="domain" description="HhH-GPD" evidence="5">
    <location>
        <begin position="49"/>
        <end position="216"/>
    </location>
</feature>
<dbReference type="CDD" id="cd00056">
    <property type="entry name" value="ENDO3c"/>
    <property type="match status" value="1"/>
</dbReference>
<dbReference type="GO" id="GO:0003824">
    <property type="term" value="F:catalytic activity"/>
    <property type="evidence" value="ECO:0007669"/>
    <property type="project" value="InterPro"/>
</dbReference>
<evidence type="ECO:0000256" key="4">
    <source>
        <dbReference type="ARBA" id="ARBA00023014"/>
    </source>
</evidence>
<dbReference type="Proteomes" id="UP000254841">
    <property type="component" value="Unassembled WGS sequence"/>
</dbReference>
<keyword evidence="1" id="KW-0004">4Fe-4S</keyword>
<organism evidence="6 7">
    <name type="scientific">Helicobacter canis</name>
    <dbReference type="NCBI Taxonomy" id="29419"/>
    <lineage>
        <taxon>Bacteria</taxon>
        <taxon>Pseudomonadati</taxon>
        <taxon>Campylobacterota</taxon>
        <taxon>Epsilonproteobacteria</taxon>
        <taxon>Campylobacterales</taxon>
        <taxon>Helicobacteraceae</taxon>
        <taxon>Helicobacter</taxon>
    </lineage>
</organism>
<evidence type="ECO:0000256" key="2">
    <source>
        <dbReference type="ARBA" id="ARBA00022723"/>
    </source>
</evidence>
<evidence type="ECO:0000259" key="5">
    <source>
        <dbReference type="SMART" id="SM00478"/>
    </source>
</evidence>
<sequence>MPKITKVASVDINSIELLTRLKNLDLLKGLHQWWWEGALGFEVVVGAILTQNTKWEKVKLSLANLKNARLLGDDDSVSLHNLAKIYSIENLIAPSGLYRQKSARIIALARAIVEDFGDFASFQQGVSREWLLERKGIGFESADSILNYACGREIMVVDSYSARLLAGLGWEMESYEDVQRWFMDMPSRELEKLYPTMPLAQVYARYHGKIVEFSKKKLPIQTLMEKQ</sequence>
<dbReference type="InterPro" id="IPR023170">
    <property type="entry name" value="HhH_base_excis_C"/>
</dbReference>
<accession>A0A377J2W3</accession>
<dbReference type="GO" id="GO:0051539">
    <property type="term" value="F:4 iron, 4 sulfur cluster binding"/>
    <property type="evidence" value="ECO:0007669"/>
    <property type="project" value="UniProtKB-KW"/>
</dbReference>
<evidence type="ECO:0000256" key="1">
    <source>
        <dbReference type="ARBA" id="ARBA00022485"/>
    </source>
</evidence>
<dbReference type="Gene3D" id="1.10.340.30">
    <property type="entry name" value="Hypothetical protein, domain 2"/>
    <property type="match status" value="1"/>
</dbReference>
<dbReference type="PANTHER" id="PTHR10359:SF19">
    <property type="entry name" value="DNA REPAIR GLYCOSYLASE MJ1434-RELATED"/>
    <property type="match status" value="1"/>
</dbReference>
<evidence type="ECO:0000256" key="3">
    <source>
        <dbReference type="ARBA" id="ARBA00023004"/>
    </source>
</evidence>
<name>A0A377J2W3_9HELI</name>
<dbReference type="AlphaFoldDB" id="A0A377J2W3"/>
<keyword evidence="3" id="KW-0408">Iron</keyword>
<dbReference type="InterPro" id="IPR011257">
    <property type="entry name" value="DNA_glycosylase"/>
</dbReference>
<dbReference type="NCBIfam" id="NF010494">
    <property type="entry name" value="PRK13913.1"/>
    <property type="match status" value="1"/>
</dbReference>
<dbReference type="EMBL" id="UGHV01000001">
    <property type="protein sequence ID" value="STO96698.1"/>
    <property type="molecule type" value="Genomic_DNA"/>
</dbReference>
<dbReference type="PANTHER" id="PTHR10359">
    <property type="entry name" value="A/G-SPECIFIC ADENINE GLYCOSYLASE/ENDONUCLEASE III"/>
    <property type="match status" value="1"/>
</dbReference>
<protein>
    <submittedName>
        <fullName evidence="6">3-methyladenine DNA glycosylase</fullName>
    </submittedName>
</protein>
<dbReference type="InterPro" id="IPR003265">
    <property type="entry name" value="HhH-GPD_domain"/>
</dbReference>
<reference evidence="6 7" key="1">
    <citation type="submission" date="2018-06" db="EMBL/GenBank/DDBJ databases">
        <authorList>
            <consortium name="Pathogen Informatics"/>
            <person name="Doyle S."/>
        </authorList>
    </citation>
    <scope>NUCLEOTIDE SEQUENCE [LARGE SCALE GENOMIC DNA]</scope>
    <source>
        <strain evidence="6 7">NCTC12410</strain>
    </source>
</reference>
<dbReference type="OrthoDB" id="9802365at2"/>
<dbReference type="GO" id="GO:0046872">
    <property type="term" value="F:metal ion binding"/>
    <property type="evidence" value="ECO:0007669"/>
    <property type="project" value="UniProtKB-KW"/>
</dbReference>
<dbReference type="SUPFAM" id="SSF48150">
    <property type="entry name" value="DNA-glycosylase"/>
    <property type="match status" value="1"/>
</dbReference>
<dbReference type="Pfam" id="PF00730">
    <property type="entry name" value="HhH-GPD"/>
    <property type="match status" value="1"/>
</dbReference>
<evidence type="ECO:0000313" key="6">
    <source>
        <dbReference type="EMBL" id="STO96698.1"/>
    </source>
</evidence>
<evidence type="ECO:0000313" key="7">
    <source>
        <dbReference type="Proteomes" id="UP000254841"/>
    </source>
</evidence>
<dbReference type="SMART" id="SM00478">
    <property type="entry name" value="ENDO3c"/>
    <property type="match status" value="1"/>
</dbReference>
<keyword evidence="4" id="KW-0411">Iron-sulfur</keyword>
<keyword evidence="2" id="KW-0479">Metal-binding</keyword>
<dbReference type="Gene3D" id="1.10.1670.10">
    <property type="entry name" value="Helix-hairpin-Helix base-excision DNA repair enzymes (C-terminal)"/>
    <property type="match status" value="1"/>
</dbReference>
<proteinExistence type="predicted"/>
<gene>
    <name evidence="6" type="ORF">NCTC12410_00514</name>
</gene>